<protein>
    <recommendedName>
        <fullName evidence="2">ribonucleoside-diphosphate reductase</fullName>
        <ecNumber evidence="2">1.17.4.1</ecNumber>
    </recommendedName>
</protein>
<dbReference type="RefSeq" id="WP_216439991.1">
    <property type="nucleotide sequence ID" value="NZ_JAHLQF010000003.1"/>
</dbReference>
<sequence>MYTYQTSGVCAKKINFDIKNNKIVSVEFIGGCNGNLKGISTLLEGMDVEEAIKKLKGLTCGPRGTSCPDQLSRALEEALNNR</sequence>
<evidence type="ECO:0000313" key="7">
    <source>
        <dbReference type="EMBL" id="MBU5485447.1"/>
    </source>
</evidence>
<feature type="domain" description="TSCPD" evidence="6">
    <location>
        <begin position="3"/>
        <end position="79"/>
    </location>
</feature>
<dbReference type="InterPro" id="IPR023806">
    <property type="entry name" value="CHP03905"/>
</dbReference>
<dbReference type="Pfam" id="PF12637">
    <property type="entry name" value="TSCPD"/>
    <property type="match status" value="1"/>
</dbReference>
<dbReference type="Proteomes" id="UP000726170">
    <property type="component" value="Unassembled WGS sequence"/>
</dbReference>
<organism evidence="7 8">
    <name type="scientific">Clostridium mobile</name>
    <dbReference type="NCBI Taxonomy" id="2841512"/>
    <lineage>
        <taxon>Bacteria</taxon>
        <taxon>Bacillati</taxon>
        <taxon>Bacillota</taxon>
        <taxon>Clostridia</taxon>
        <taxon>Eubacteriales</taxon>
        <taxon>Clostridiaceae</taxon>
        <taxon>Clostridium</taxon>
    </lineage>
</organism>
<evidence type="ECO:0000256" key="5">
    <source>
        <dbReference type="ARBA" id="ARBA00047754"/>
    </source>
</evidence>
<evidence type="ECO:0000256" key="3">
    <source>
        <dbReference type="ARBA" id="ARBA00022634"/>
    </source>
</evidence>
<comment type="caution">
    <text evidence="7">The sequence shown here is derived from an EMBL/GenBank/DDBJ whole genome shotgun (WGS) entry which is preliminary data.</text>
</comment>
<dbReference type="InterPro" id="IPR024434">
    <property type="entry name" value="TSCPD_dom"/>
</dbReference>
<keyword evidence="3" id="KW-0237">DNA synthesis</keyword>
<accession>A0ABS6EJQ8</accession>
<dbReference type="NCBIfam" id="TIGR03905">
    <property type="entry name" value="TIGR03905_4_Cys"/>
    <property type="match status" value="1"/>
</dbReference>
<comment type="similarity">
    <text evidence="1">Belongs to the ribonucleoside diphosphate reductase class-2 family.</text>
</comment>
<dbReference type="EC" id="1.17.4.1" evidence="2"/>
<keyword evidence="4" id="KW-0547">Nucleotide-binding</keyword>
<reference evidence="7 8" key="1">
    <citation type="submission" date="2021-06" db="EMBL/GenBank/DDBJ databases">
        <authorList>
            <person name="Sun Q."/>
            <person name="Li D."/>
        </authorList>
    </citation>
    <scope>NUCLEOTIDE SEQUENCE [LARGE SCALE GENOMIC DNA]</scope>
    <source>
        <strain evidence="7 8">MSJ-11</strain>
    </source>
</reference>
<evidence type="ECO:0000313" key="8">
    <source>
        <dbReference type="Proteomes" id="UP000726170"/>
    </source>
</evidence>
<proteinExistence type="inferred from homology"/>
<evidence type="ECO:0000256" key="1">
    <source>
        <dbReference type="ARBA" id="ARBA00007405"/>
    </source>
</evidence>
<evidence type="ECO:0000259" key="6">
    <source>
        <dbReference type="Pfam" id="PF12637"/>
    </source>
</evidence>
<gene>
    <name evidence="7" type="ORF">KQI86_14075</name>
</gene>
<name>A0ABS6EJQ8_9CLOT</name>
<comment type="catalytic activity">
    <reaction evidence="5">
        <text>a 2'-deoxyribonucleoside 5'-diphosphate + [thioredoxin]-disulfide + H2O = a ribonucleoside 5'-diphosphate + [thioredoxin]-dithiol</text>
        <dbReference type="Rhea" id="RHEA:23252"/>
        <dbReference type="Rhea" id="RHEA-COMP:10698"/>
        <dbReference type="Rhea" id="RHEA-COMP:10700"/>
        <dbReference type="ChEBI" id="CHEBI:15377"/>
        <dbReference type="ChEBI" id="CHEBI:29950"/>
        <dbReference type="ChEBI" id="CHEBI:50058"/>
        <dbReference type="ChEBI" id="CHEBI:57930"/>
        <dbReference type="ChEBI" id="CHEBI:73316"/>
        <dbReference type="EC" id="1.17.4.1"/>
    </reaction>
</comment>
<evidence type="ECO:0000256" key="2">
    <source>
        <dbReference type="ARBA" id="ARBA00012274"/>
    </source>
</evidence>
<dbReference type="EMBL" id="JAHLQF010000003">
    <property type="protein sequence ID" value="MBU5485447.1"/>
    <property type="molecule type" value="Genomic_DNA"/>
</dbReference>
<evidence type="ECO:0000256" key="4">
    <source>
        <dbReference type="ARBA" id="ARBA00022741"/>
    </source>
</evidence>
<keyword evidence="8" id="KW-1185">Reference proteome</keyword>